<evidence type="ECO:0000313" key="1">
    <source>
        <dbReference type="EMBL" id="SNR43964.1"/>
    </source>
</evidence>
<dbReference type="EMBL" id="FZNW01000006">
    <property type="protein sequence ID" value="SNR43964.1"/>
    <property type="molecule type" value="Genomic_DNA"/>
</dbReference>
<organism evidence="1 2">
    <name type="scientific">Haloechinothrix alba</name>
    <dbReference type="NCBI Taxonomy" id="664784"/>
    <lineage>
        <taxon>Bacteria</taxon>
        <taxon>Bacillati</taxon>
        <taxon>Actinomycetota</taxon>
        <taxon>Actinomycetes</taxon>
        <taxon>Pseudonocardiales</taxon>
        <taxon>Pseudonocardiaceae</taxon>
        <taxon>Haloechinothrix</taxon>
    </lineage>
</organism>
<name>A0A238WCE6_9PSEU</name>
<accession>A0A238WCE6</accession>
<gene>
    <name evidence="1" type="ORF">SAMN06265360_10610</name>
</gene>
<proteinExistence type="predicted"/>
<protein>
    <submittedName>
        <fullName evidence="1">Uncharacterized protein</fullName>
    </submittedName>
</protein>
<keyword evidence="2" id="KW-1185">Reference proteome</keyword>
<dbReference type="AlphaFoldDB" id="A0A238WCE6"/>
<dbReference type="Proteomes" id="UP000198348">
    <property type="component" value="Unassembled WGS sequence"/>
</dbReference>
<sequence length="72" mass="7754">MTIWHEAADLANEAERDITHDALSPTPDQKIALAQVRATLSVAQELSRMINDEGLSVRVDSTPPAEQRGGSA</sequence>
<evidence type="ECO:0000313" key="2">
    <source>
        <dbReference type="Proteomes" id="UP000198348"/>
    </source>
</evidence>
<dbReference type="RefSeq" id="WP_141134590.1">
    <property type="nucleotide sequence ID" value="NZ_FZNW01000006.1"/>
</dbReference>
<reference evidence="1 2" key="1">
    <citation type="submission" date="2017-06" db="EMBL/GenBank/DDBJ databases">
        <authorList>
            <person name="Kim H.J."/>
            <person name="Triplett B.A."/>
        </authorList>
    </citation>
    <scope>NUCLEOTIDE SEQUENCE [LARGE SCALE GENOMIC DNA]</scope>
    <source>
        <strain evidence="1 2">DSM 45207</strain>
    </source>
</reference>